<dbReference type="SUPFAM" id="SSF56672">
    <property type="entry name" value="DNA/RNA polymerases"/>
    <property type="match status" value="1"/>
</dbReference>
<dbReference type="InterPro" id="IPR047115">
    <property type="entry name" value="ARSB"/>
</dbReference>
<dbReference type="InterPro" id="IPR043502">
    <property type="entry name" value="DNA/RNA_pol_sf"/>
</dbReference>
<evidence type="ECO:0000256" key="7">
    <source>
        <dbReference type="SAM" id="SignalP"/>
    </source>
</evidence>
<evidence type="ECO:0000259" key="8">
    <source>
        <dbReference type="Pfam" id="PF00884"/>
    </source>
</evidence>
<comment type="caution">
    <text evidence="9">The sequence shown here is derived from an EMBL/GenBank/DDBJ whole genome shotgun (WGS) entry which is preliminary data.</text>
</comment>
<evidence type="ECO:0000256" key="3">
    <source>
        <dbReference type="ARBA" id="ARBA00022723"/>
    </source>
</evidence>
<organism evidence="9 10">
    <name type="scientific">Periplaneta americana</name>
    <name type="common">American cockroach</name>
    <name type="synonym">Blatta americana</name>
    <dbReference type="NCBI Taxonomy" id="6978"/>
    <lineage>
        <taxon>Eukaryota</taxon>
        <taxon>Metazoa</taxon>
        <taxon>Ecdysozoa</taxon>
        <taxon>Arthropoda</taxon>
        <taxon>Hexapoda</taxon>
        <taxon>Insecta</taxon>
        <taxon>Pterygota</taxon>
        <taxon>Neoptera</taxon>
        <taxon>Polyneoptera</taxon>
        <taxon>Dictyoptera</taxon>
        <taxon>Blattodea</taxon>
        <taxon>Blattoidea</taxon>
        <taxon>Blattidae</taxon>
        <taxon>Blattinae</taxon>
        <taxon>Periplaneta</taxon>
    </lineage>
</organism>
<feature type="domain" description="Sulfatase N-terminal" evidence="8">
    <location>
        <begin position="22"/>
        <end position="88"/>
    </location>
</feature>
<dbReference type="PANTHER" id="PTHR10342:SF273">
    <property type="entry name" value="RE14504P"/>
    <property type="match status" value="1"/>
</dbReference>
<evidence type="ECO:0000256" key="6">
    <source>
        <dbReference type="ARBA" id="ARBA00023180"/>
    </source>
</evidence>
<comment type="similarity">
    <text evidence="2">Belongs to the sulfatase family.</text>
</comment>
<dbReference type="InterPro" id="IPR024607">
    <property type="entry name" value="Sulfatase_CS"/>
</dbReference>
<feature type="signal peptide" evidence="7">
    <location>
        <begin position="1"/>
        <end position="18"/>
    </location>
</feature>
<dbReference type="Gene3D" id="3.40.720.10">
    <property type="entry name" value="Alkaline Phosphatase, subunit A"/>
    <property type="match status" value="1"/>
</dbReference>
<name>A0ABQ8SQD2_PERAM</name>
<proteinExistence type="inferred from homology"/>
<keyword evidence="6" id="KW-0325">Glycoprotein</keyword>
<feature type="chain" id="PRO_5046182983" description="Sulfatase N-terminal domain-containing protein" evidence="7">
    <location>
        <begin position="19"/>
        <end position="208"/>
    </location>
</feature>
<gene>
    <name evidence="9" type="ORF">ANN_18574</name>
</gene>
<dbReference type="PANTHER" id="PTHR10342">
    <property type="entry name" value="ARYLSULFATASE"/>
    <property type="match status" value="1"/>
</dbReference>
<dbReference type="Proteomes" id="UP001148838">
    <property type="component" value="Unassembled WGS sequence"/>
</dbReference>
<dbReference type="PROSITE" id="PS00523">
    <property type="entry name" value="SULFATASE_1"/>
    <property type="match status" value="1"/>
</dbReference>
<evidence type="ECO:0000313" key="10">
    <source>
        <dbReference type="Proteomes" id="UP001148838"/>
    </source>
</evidence>
<keyword evidence="4" id="KW-0378">Hydrolase</keyword>
<dbReference type="InterPro" id="IPR000917">
    <property type="entry name" value="Sulfatase_N"/>
</dbReference>
<comment type="cofactor">
    <cofactor evidence="1">
        <name>Ca(2+)</name>
        <dbReference type="ChEBI" id="CHEBI:29108"/>
    </cofactor>
</comment>
<evidence type="ECO:0000256" key="1">
    <source>
        <dbReference type="ARBA" id="ARBA00001913"/>
    </source>
</evidence>
<dbReference type="InterPro" id="IPR017850">
    <property type="entry name" value="Alkaline_phosphatase_core_sf"/>
</dbReference>
<keyword evidence="7" id="KW-0732">Signal</keyword>
<evidence type="ECO:0000256" key="2">
    <source>
        <dbReference type="ARBA" id="ARBA00008779"/>
    </source>
</evidence>
<evidence type="ECO:0000313" key="9">
    <source>
        <dbReference type="EMBL" id="KAJ4435951.1"/>
    </source>
</evidence>
<evidence type="ECO:0000256" key="4">
    <source>
        <dbReference type="ARBA" id="ARBA00022801"/>
    </source>
</evidence>
<keyword evidence="5" id="KW-0106">Calcium</keyword>
<keyword evidence="10" id="KW-1185">Reference proteome</keyword>
<keyword evidence="3" id="KW-0479">Metal-binding</keyword>
<reference evidence="9 10" key="1">
    <citation type="journal article" date="2022" name="Allergy">
        <title>Genome assembly and annotation of Periplaneta americana reveal a comprehensive cockroach allergen profile.</title>
        <authorList>
            <person name="Wang L."/>
            <person name="Xiong Q."/>
            <person name="Saelim N."/>
            <person name="Wang L."/>
            <person name="Nong W."/>
            <person name="Wan A.T."/>
            <person name="Shi M."/>
            <person name="Liu X."/>
            <person name="Cao Q."/>
            <person name="Hui J.H.L."/>
            <person name="Sookrung N."/>
            <person name="Leung T.F."/>
            <person name="Tungtrongchitr A."/>
            <person name="Tsui S.K.W."/>
        </authorList>
    </citation>
    <scope>NUCLEOTIDE SEQUENCE [LARGE SCALE GENOMIC DNA]</scope>
    <source>
        <strain evidence="9">PWHHKU_190912</strain>
    </source>
</reference>
<accession>A0ABQ8SQD2</accession>
<protein>
    <recommendedName>
        <fullName evidence="8">Sulfatase N-terminal domain-containing protein</fullName>
    </recommendedName>
</protein>
<dbReference type="EMBL" id="JAJSOF020000023">
    <property type="protein sequence ID" value="KAJ4435951.1"/>
    <property type="molecule type" value="Genomic_DNA"/>
</dbReference>
<dbReference type="SUPFAM" id="SSF53649">
    <property type="entry name" value="Alkaline phosphatase-like"/>
    <property type="match status" value="1"/>
</dbReference>
<dbReference type="Pfam" id="PF00884">
    <property type="entry name" value="Sulfatase"/>
    <property type="match status" value="1"/>
</dbReference>
<evidence type="ECO:0000256" key="5">
    <source>
        <dbReference type="ARBA" id="ARBA00022837"/>
    </source>
</evidence>
<sequence length="208" mass="22951">MLVGARCLVLLLAVTAQGQQQPHIIFMVADDMGWNDVSFHGADQIPTYNLDALGYNGVILNSHYVLPVCTPTRSALMTGRYPIHTGDNAGEMSPGSSTESYPAFARIGLRENPGKTSTSETYSRVRIGQILSDAFPVHCGLKQGDALSPLFFNFALEYANRKVQDNTEGLELNGLHQLLVYADDVNMLGENAQTIRKTREFFLKQVKR</sequence>